<keyword evidence="2" id="KW-0812">Transmembrane</keyword>
<evidence type="ECO:0008006" key="6">
    <source>
        <dbReference type="Google" id="ProtNLM"/>
    </source>
</evidence>
<evidence type="ECO:0000313" key="4">
    <source>
        <dbReference type="EMBL" id="TAA73885.1"/>
    </source>
</evidence>
<proteinExistence type="predicted"/>
<feature type="transmembrane region" description="Helical" evidence="2">
    <location>
        <begin position="166"/>
        <end position="186"/>
    </location>
</feature>
<dbReference type="Proteomes" id="UP000316238">
    <property type="component" value="Unassembled WGS sequence"/>
</dbReference>
<feature type="region of interest" description="Disordered" evidence="1">
    <location>
        <begin position="203"/>
        <end position="233"/>
    </location>
</feature>
<keyword evidence="5" id="KW-1185">Reference proteome</keyword>
<feature type="transmembrane region" description="Helical" evidence="2">
    <location>
        <begin position="55"/>
        <end position="77"/>
    </location>
</feature>
<dbReference type="AlphaFoldDB" id="A0A521FYN6"/>
<gene>
    <name evidence="4" type="ORF">CDV28_1513</name>
</gene>
<accession>A0A521FYN6</accession>
<keyword evidence="2" id="KW-0472">Membrane</keyword>
<evidence type="ECO:0000313" key="5">
    <source>
        <dbReference type="Proteomes" id="UP000316238"/>
    </source>
</evidence>
<feature type="transmembrane region" description="Helical" evidence="2">
    <location>
        <begin position="127"/>
        <end position="146"/>
    </location>
</feature>
<comment type="caution">
    <text evidence="4">The sequence shown here is derived from an EMBL/GenBank/DDBJ whole genome shotgun (WGS) entry which is preliminary data.</text>
</comment>
<name>A0A521FYN6_9BACT</name>
<feature type="chain" id="PRO_5021731608" description="MotA/TolQ/ExbB proton channel family protein" evidence="3">
    <location>
        <begin position="31"/>
        <end position="233"/>
    </location>
</feature>
<evidence type="ECO:0000256" key="1">
    <source>
        <dbReference type="SAM" id="MobiDB-lite"/>
    </source>
</evidence>
<sequence length="233" mass="25802">MLEQQLRFIKKHQRNTSALCVLLSFSTVAAALHYCDLAPIPFRTFSIHEGEFLELIMSLSVMAIFMERAVEAILVPIRTPDRQQIEQEIGLLRVATADKNHPNTHQLQRLQEKEYELDTYRLNTARYAYWLSFVLGVAVSFVGIRALSGLVEINKLSELSHMQKTLFAWVDIVITGGVIAGGSAAIDKMGRKISQTLNLTSATTSTVTTPQQPQSNDPATADSATPATTNNVI</sequence>
<dbReference type="EMBL" id="NQJD01000051">
    <property type="protein sequence ID" value="TAA73885.1"/>
    <property type="molecule type" value="Genomic_DNA"/>
</dbReference>
<keyword evidence="3" id="KW-0732">Signal</keyword>
<keyword evidence="2" id="KW-1133">Transmembrane helix</keyword>
<reference evidence="4" key="1">
    <citation type="submission" date="2017-07" db="EMBL/GenBank/DDBJ databases">
        <title>The cable genome - Insights into the physiology and evolution of filamentous bacteria capable of sulfide oxidation via long distance electron transfer.</title>
        <authorList>
            <person name="Thorup C."/>
            <person name="Bjerg J.T."/>
            <person name="Schreiber L."/>
            <person name="Nielsen L.P."/>
            <person name="Kjeldsen K.U."/>
            <person name="Boesen T."/>
            <person name="Boggild A."/>
            <person name="Meysman F."/>
            <person name="Geelhoed J."/>
            <person name="Schramm A."/>
        </authorList>
    </citation>
    <scope>NUCLEOTIDE SEQUENCE [LARGE SCALE GENOMIC DNA]</scope>
    <source>
        <strain evidence="4">GS</strain>
    </source>
</reference>
<protein>
    <recommendedName>
        <fullName evidence="6">MotA/TolQ/ExbB proton channel family protein</fullName>
    </recommendedName>
</protein>
<organism evidence="4 5">
    <name type="scientific">Candidatus Electronema aureum</name>
    <dbReference type="NCBI Taxonomy" id="2005002"/>
    <lineage>
        <taxon>Bacteria</taxon>
        <taxon>Pseudomonadati</taxon>
        <taxon>Thermodesulfobacteriota</taxon>
        <taxon>Desulfobulbia</taxon>
        <taxon>Desulfobulbales</taxon>
        <taxon>Desulfobulbaceae</taxon>
        <taxon>Candidatus Electronema</taxon>
    </lineage>
</organism>
<evidence type="ECO:0000256" key="2">
    <source>
        <dbReference type="SAM" id="Phobius"/>
    </source>
</evidence>
<feature type="signal peptide" evidence="3">
    <location>
        <begin position="1"/>
        <end position="30"/>
    </location>
</feature>
<evidence type="ECO:0000256" key="3">
    <source>
        <dbReference type="SAM" id="SignalP"/>
    </source>
</evidence>